<keyword evidence="7 8" id="KW-0961">Cell wall biogenesis/degradation</keyword>
<feature type="short sequence motif" description="Meso-diaminopimelate recognition motif" evidence="8">
    <location>
        <begin position="405"/>
        <end position="408"/>
    </location>
</feature>
<comment type="function">
    <text evidence="8">Catalyzes the addition of meso-diaminopimelic acid to the nucleotide precursor UDP-N-acetylmuramoyl-L-alanyl-D-glutamate (UMAG) in the biosynthesis of bacterial cell-wall peptidoglycan.</text>
</comment>
<evidence type="ECO:0000256" key="3">
    <source>
        <dbReference type="ARBA" id="ARBA00022618"/>
    </source>
</evidence>
<dbReference type="Proteomes" id="UP000190890">
    <property type="component" value="Unassembled WGS sequence"/>
</dbReference>
<evidence type="ECO:0000259" key="11">
    <source>
        <dbReference type="Pfam" id="PF02875"/>
    </source>
</evidence>
<organism evidence="13 14">
    <name type="scientific">Clostridium puniceum</name>
    <dbReference type="NCBI Taxonomy" id="29367"/>
    <lineage>
        <taxon>Bacteria</taxon>
        <taxon>Bacillati</taxon>
        <taxon>Bacillota</taxon>
        <taxon>Clostridia</taxon>
        <taxon>Eubacteriales</taxon>
        <taxon>Clostridiaceae</taxon>
        <taxon>Clostridium</taxon>
    </lineage>
</organism>
<dbReference type="Pfam" id="PF02875">
    <property type="entry name" value="Mur_ligase_C"/>
    <property type="match status" value="1"/>
</dbReference>
<evidence type="ECO:0000256" key="2">
    <source>
        <dbReference type="ARBA" id="ARBA00005898"/>
    </source>
</evidence>
<feature type="binding site" evidence="8">
    <location>
        <begin position="153"/>
        <end position="154"/>
    </location>
    <ligand>
        <name>UDP-N-acetyl-alpha-D-muramoyl-L-alanyl-D-glutamate</name>
        <dbReference type="ChEBI" id="CHEBI:83900"/>
    </ligand>
</feature>
<dbReference type="GO" id="GO:0008765">
    <property type="term" value="F:UDP-N-acetylmuramoylalanyl-D-glutamate-2,6-diaminopimelate ligase activity"/>
    <property type="evidence" value="ECO:0007669"/>
    <property type="project" value="UniProtKB-UniRule"/>
</dbReference>
<keyword evidence="8" id="KW-0067">ATP-binding</keyword>
<dbReference type="NCBIfam" id="NF001124">
    <property type="entry name" value="PRK00139.1-2"/>
    <property type="match status" value="1"/>
</dbReference>
<protein>
    <recommendedName>
        <fullName evidence="8">UDP-N-acetylmuramoyl-L-alanyl-D-glutamate--2,6-diaminopimelate ligase</fullName>
        <ecNumber evidence="8">6.3.2.13</ecNumber>
    </recommendedName>
    <alternativeName>
        <fullName evidence="8">Meso-A2pm-adding enzyme</fullName>
    </alternativeName>
    <alternativeName>
        <fullName evidence="8">Meso-diaminopimelate-adding enzyme</fullName>
    </alternativeName>
    <alternativeName>
        <fullName evidence="8">UDP-MurNAc-L-Ala-D-Glu:meso-diaminopimelate ligase</fullName>
    </alternativeName>
    <alternativeName>
        <fullName evidence="8">UDP-MurNAc-tripeptide synthetase</fullName>
    </alternativeName>
    <alternativeName>
        <fullName evidence="8">UDP-N-acetylmuramyl-tripeptide synthetase</fullName>
    </alternativeName>
</protein>
<comment type="cofactor">
    <cofactor evidence="8">
        <name>Mg(2+)</name>
        <dbReference type="ChEBI" id="CHEBI:18420"/>
    </cofactor>
</comment>
<comment type="caution">
    <text evidence="8">Lacks conserved residue(s) required for the propagation of feature annotation.</text>
</comment>
<evidence type="ECO:0000313" key="13">
    <source>
        <dbReference type="EMBL" id="OOM81039.1"/>
    </source>
</evidence>
<dbReference type="GO" id="GO:0009252">
    <property type="term" value="P:peptidoglycan biosynthetic process"/>
    <property type="evidence" value="ECO:0007669"/>
    <property type="project" value="UniProtKB-UniRule"/>
</dbReference>
<comment type="similarity">
    <text evidence="2 8">Belongs to the MurCDEF family. MurE subfamily.</text>
</comment>
<keyword evidence="8" id="KW-0547">Nucleotide-binding</keyword>
<dbReference type="AlphaFoldDB" id="A0A1S8TTQ8"/>
<feature type="binding site" evidence="8">
    <location>
        <begin position="111"/>
        <end position="117"/>
    </location>
    <ligand>
        <name>ATP</name>
        <dbReference type="ChEBI" id="CHEBI:30616"/>
    </ligand>
</feature>
<comment type="caution">
    <text evidence="13">The sequence shown here is derived from an EMBL/GenBank/DDBJ whole genome shotgun (WGS) entry which is preliminary data.</text>
</comment>
<keyword evidence="5 8" id="KW-0573">Peptidoglycan synthesis</keyword>
<keyword evidence="6 8" id="KW-0131">Cell cycle</keyword>
<dbReference type="RefSeq" id="WP_077846415.1">
    <property type="nucleotide sequence ID" value="NZ_LZZM01000073.1"/>
</dbReference>
<dbReference type="UniPathway" id="UPA00219"/>
<dbReference type="InterPro" id="IPR013221">
    <property type="entry name" value="Mur_ligase_cen"/>
</dbReference>
<keyword evidence="8" id="KW-0460">Magnesium</keyword>
<dbReference type="Gene3D" id="3.40.1390.10">
    <property type="entry name" value="MurE/MurF, N-terminal domain"/>
    <property type="match status" value="1"/>
</dbReference>
<feature type="modified residue" description="N6-carboxylysine" evidence="8">
    <location>
        <position position="220"/>
    </location>
</feature>
<evidence type="ECO:0000256" key="5">
    <source>
        <dbReference type="ARBA" id="ARBA00022984"/>
    </source>
</evidence>
<keyword evidence="3 8" id="KW-0132">Cell division</keyword>
<dbReference type="GO" id="GO:0051301">
    <property type="term" value="P:cell division"/>
    <property type="evidence" value="ECO:0007669"/>
    <property type="project" value="UniProtKB-KW"/>
</dbReference>
<evidence type="ECO:0000256" key="6">
    <source>
        <dbReference type="ARBA" id="ARBA00023306"/>
    </source>
</evidence>
<dbReference type="InterPro" id="IPR036615">
    <property type="entry name" value="Mur_ligase_C_dom_sf"/>
</dbReference>
<comment type="catalytic activity">
    <reaction evidence="8">
        <text>UDP-N-acetyl-alpha-D-muramoyl-L-alanyl-D-glutamate + meso-2,6-diaminopimelate + ATP = UDP-N-acetyl-alpha-D-muramoyl-L-alanyl-gamma-D-glutamyl-meso-2,6-diaminopimelate + ADP + phosphate + H(+)</text>
        <dbReference type="Rhea" id="RHEA:23676"/>
        <dbReference type="ChEBI" id="CHEBI:15378"/>
        <dbReference type="ChEBI" id="CHEBI:30616"/>
        <dbReference type="ChEBI" id="CHEBI:43474"/>
        <dbReference type="ChEBI" id="CHEBI:57791"/>
        <dbReference type="ChEBI" id="CHEBI:83900"/>
        <dbReference type="ChEBI" id="CHEBI:83905"/>
        <dbReference type="ChEBI" id="CHEBI:456216"/>
        <dbReference type="EC" id="6.3.2.13"/>
    </reaction>
</comment>
<dbReference type="InterPro" id="IPR036565">
    <property type="entry name" value="Mur-like_cat_sf"/>
</dbReference>
<evidence type="ECO:0000259" key="12">
    <source>
        <dbReference type="Pfam" id="PF08245"/>
    </source>
</evidence>
<dbReference type="GO" id="GO:0005737">
    <property type="term" value="C:cytoplasm"/>
    <property type="evidence" value="ECO:0007669"/>
    <property type="project" value="UniProtKB-SubCell"/>
</dbReference>
<evidence type="ECO:0000313" key="14">
    <source>
        <dbReference type="Proteomes" id="UP000190890"/>
    </source>
</evidence>
<dbReference type="Pfam" id="PF08245">
    <property type="entry name" value="Mur_ligase_M"/>
    <property type="match status" value="1"/>
</dbReference>
<keyword evidence="8 13" id="KW-0436">Ligase</keyword>
<dbReference type="InterPro" id="IPR004101">
    <property type="entry name" value="Mur_ligase_C"/>
</dbReference>
<evidence type="ECO:0000256" key="9">
    <source>
        <dbReference type="RuleBase" id="RU004135"/>
    </source>
</evidence>
<sequence length="493" mass="55865">MNLRSILNGMDYEIIQGGIDVDINRINYDSRKITTYDVFICIKGYATDGHKYIDKAIENGAKIIVIQDDIEIKNNEITIIKSSDTRKALALMCANYYDKPSNKMKIIGVTGTNGKTTTAFMIKDILEANNKKVALIGTIANYIGSEKIHTERTTPESLELQELFFEMVNKGVEYCVMEVSSHSLELDRVYGVEFEVGIFTNLTRDHLDFHKTFENYYKAKFKLFDRSRIKIINIDDNYGKQVIKDLEELKADNIYSFSVKDNSNFKAFNEEMGSRNIKFKVKLKIDEQFILNIPGEYNIYNALGAIITCFKLGIDVSCIKDGIEKAIVPGRCERVGNEYNLPYEIIIDYAHTPDGLENILKTAKAFTKGRLISIFGCGGDRDKVKRPQMGKISTDIADTTIITSDNPRSEEPMEIIKDIEVGLNKDNYIAIENRKEAIKKAINIAKQGDVIVIAGKGHETYQILRNETIHFDEREVVSEILNAVINEQGTVNN</sequence>
<evidence type="ECO:0000256" key="8">
    <source>
        <dbReference type="HAMAP-Rule" id="MF_00208"/>
    </source>
</evidence>
<comment type="subcellular location">
    <subcellularLocation>
        <location evidence="8 9">Cytoplasm</location>
    </subcellularLocation>
</comment>
<dbReference type="OrthoDB" id="9800958at2"/>
<dbReference type="NCBIfam" id="TIGR01085">
    <property type="entry name" value="murE"/>
    <property type="match status" value="1"/>
</dbReference>
<dbReference type="SUPFAM" id="SSF63418">
    <property type="entry name" value="MurE/MurF N-terminal domain"/>
    <property type="match status" value="1"/>
</dbReference>
<gene>
    <name evidence="13" type="primary">murE_2</name>
    <name evidence="8" type="synonym">murE</name>
    <name evidence="13" type="ORF">CLPUN_11990</name>
</gene>
<comment type="PTM">
    <text evidence="8">Carboxylation is probably crucial for Mg(2+) binding and, consequently, for the gamma-phosphate positioning of ATP.</text>
</comment>
<feature type="binding site" evidence="8">
    <location>
        <position position="455"/>
    </location>
    <ligand>
        <name>meso-2,6-diaminopimelate</name>
        <dbReference type="ChEBI" id="CHEBI:57791"/>
    </ligand>
</feature>
<dbReference type="Gene3D" id="3.40.1190.10">
    <property type="entry name" value="Mur-like, catalytic domain"/>
    <property type="match status" value="1"/>
</dbReference>
<dbReference type="NCBIfam" id="NF001126">
    <property type="entry name" value="PRK00139.1-4"/>
    <property type="match status" value="1"/>
</dbReference>
<feature type="domain" description="Mur ligase C-terminal" evidence="11">
    <location>
        <begin position="330"/>
        <end position="457"/>
    </location>
</feature>
<dbReference type="SUPFAM" id="SSF53623">
    <property type="entry name" value="MurD-like peptide ligases, catalytic domain"/>
    <property type="match status" value="1"/>
</dbReference>
<feature type="binding site" evidence="8">
    <location>
        <begin position="405"/>
        <end position="408"/>
    </location>
    <ligand>
        <name>meso-2,6-diaminopimelate</name>
        <dbReference type="ChEBI" id="CHEBI:57791"/>
    </ligand>
</feature>
<accession>A0A1S8TTQ8</accession>
<dbReference type="GO" id="GO:0000287">
    <property type="term" value="F:magnesium ion binding"/>
    <property type="evidence" value="ECO:0007669"/>
    <property type="project" value="UniProtKB-UniRule"/>
</dbReference>
<dbReference type="Gene3D" id="3.90.190.20">
    <property type="entry name" value="Mur ligase, C-terminal domain"/>
    <property type="match status" value="1"/>
</dbReference>
<feature type="domain" description="Mur ligase N-terminal catalytic" evidence="10">
    <location>
        <begin position="23"/>
        <end position="97"/>
    </location>
</feature>
<dbReference type="EMBL" id="LZZM01000073">
    <property type="protein sequence ID" value="OOM81039.1"/>
    <property type="molecule type" value="Genomic_DNA"/>
</dbReference>
<name>A0A1S8TTQ8_9CLOT</name>
<dbReference type="GO" id="GO:0008360">
    <property type="term" value="P:regulation of cell shape"/>
    <property type="evidence" value="ECO:0007669"/>
    <property type="project" value="UniProtKB-KW"/>
</dbReference>
<dbReference type="HAMAP" id="MF_00208">
    <property type="entry name" value="MurE"/>
    <property type="match status" value="1"/>
</dbReference>
<evidence type="ECO:0000256" key="1">
    <source>
        <dbReference type="ARBA" id="ARBA00004752"/>
    </source>
</evidence>
<dbReference type="SUPFAM" id="SSF53244">
    <property type="entry name" value="MurD-like peptide ligases, peptide-binding domain"/>
    <property type="match status" value="1"/>
</dbReference>
<dbReference type="GO" id="GO:0005524">
    <property type="term" value="F:ATP binding"/>
    <property type="evidence" value="ECO:0007669"/>
    <property type="project" value="UniProtKB-UniRule"/>
</dbReference>
<feature type="domain" description="Mur ligase central" evidence="12">
    <location>
        <begin position="109"/>
        <end position="308"/>
    </location>
</feature>
<keyword evidence="14" id="KW-1185">Reference proteome</keyword>
<proteinExistence type="inferred from homology"/>
<dbReference type="STRING" id="29367.CLPUN_11990"/>
<feature type="binding site" evidence="8">
    <location>
        <position position="381"/>
    </location>
    <ligand>
        <name>meso-2,6-diaminopimelate</name>
        <dbReference type="ChEBI" id="CHEBI:57791"/>
    </ligand>
</feature>
<dbReference type="GO" id="GO:0071555">
    <property type="term" value="P:cell wall organization"/>
    <property type="evidence" value="ECO:0007669"/>
    <property type="project" value="UniProtKB-KW"/>
</dbReference>
<dbReference type="EC" id="6.3.2.13" evidence="8"/>
<dbReference type="InterPro" id="IPR000713">
    <property type="entry name" value="Mur_ligase_N"/>
</dbReference>
<dbReference type="PANTHER" id="PTHR23135">
    <property type="entry name" value="MUR LIGASE FAMILY MEMBER"/>
    <property type="match status" value="1"/>
</dbReference>
<dbReference type="InterPro" id="IPR005761">
    <property type="entry name" value="UDP-N-AcMur-Glu-dNH2Pim_ligase"/>
</dbReference>
<comment type="pathway">
    <text evidence="1 8 9">Cell wall biogenesis; peptidoglycan biosynthesis.</text>
</comment>
<dbReference type="PANTHER" id="PTHR23135:SF4">
    <property type="entry name" value="UDP-N-ACETYLMURAMOYL-L-ALANYL-D-GLUTAMATE--2,6-DIAMINOPIMELATE LIGASE MURE HOMOLOG, CHLOROPLASTIC"/>
    <property type="match status" value="1"/>
</dbReference>
<reference evidence="13 14" key="1">
    <citation type="submission" date="2016-05" db="EMBL/GenBank/DDBJ databases">
        <title>Microbial solvent formation.</title>
        <authorList>
            <person name="Poehlein A."/>
            <person name="Montoya Solano J.D."/>
            <person name="Flitsch S."/>
            <person name="Krabben P."/>
            <person name="Duerre P."/>
            <person name="Daniel R."/>
        </authorList>
    </citation>
    <scope>NUCLEOTIDE SEQUENCE [LARGE SCALE GENOMIC DNA]</scope>
    <source>
        <strain evidence="13 14">DSM 2619</strain>
    </source>
</reference>
<feature type="binding site" evidence="8">
    <location>
        <position position="459"/>
    </location>
    <ligand>
        <name>meso-2,6-diaminopimelate</name>
        <dbReference type="ChEBI" id="CHEBI:57791"/>
    </ligand>
</feature>
<feature type="binding site" evidence="8">
    <location>
        <position position="188"/>
    </location>
    <ligand>
        <name>UDP-N-acetyl-alpha-D-muramoyl-L-alanyl-D-glutamate</name>
        <dbReference type="ChEBI" id="CHEBI:83900"/>
    </ligand>
</feature>
<evidence type="ECO:0000259" key="10">
    <source>
        <dbReference type="Pfam" id="PF01225"/>
    </source>
</evidence>
<feature type="binding site" evidence="8">
    <location>
        <position position="180"/>
    </location>
    <ligand>
        <name>UDP-N-acetyl-alpha-D-muramoyl-L-alanyl-D-glutamate</name>
        <dbReference type="ChEBI" id="CHEBI:83900"/>
    </ligand>
</feature>
<keyword evidence="4 8" id="KW-0133">Cell shape</keyword>
<feature type="binding site" evidence="8">
    <location>
        <position position="30"/>
    </location>
    <ligand>
        <name>UDP-N-acetyl-alpha-D-muramoyl-L-alanyl-D-glutamate</name>
        <dbReference type="ChEBI" id="CHEBI:83900"/>
    </ligand>
</feature>
<evidence type="ECO:0000256" key="7">
    <source>
        <dbReference type="ARBA" id="ARBA00023316"/>
    </source>
</evidence>
<dbReference type="InterPro" id="IPR035911">
    <property type="entry name" value="MurE/MurF_N"/>
</dbReference>
<dbReference type="Pfam" id="PF01225">
    <property type="entry name" value="Mur_ligase"/>
    <property type="match status" value="1"/>
</dbReference>
<keyword evidence="8" id="KW-0963">Cytoplasm</keyword>
<evidence type="ECO:0000256" key="4">
    <source>
        <dbReference type="ARBA" id="ARBA00022960"/>
    </source>
</evidence>